<reference evidence="2" key="1">
    <citation type="journal article" date="2023" name="Mol. Phylogenet. Evol.">
        <title>Genome-scale phylogeny and comparative genomics of the fungal order Sordariales.</title>
        <authorList>
            <person name="Hensen N."/>
            <person name="Bonometti L."/>
            <person name="Westerberg I."/>
            <person name="Brannstrom I.O."/>
            <person name="Guillou S."/>
            <person name="Cros-Aarteil S."/>
            <person name="Calhoun S."/>
            <person name="Haridas S."/>
            <person name="Kuo A."/>
            <person name="Mondo S."/>
            <person name="Pangilinan J."/>
            <person name="Riley R."/>
            <person name="LaButti K."/>
            <person name="Andreopoulos B."/>
            <person name="Lipzen A."/>
            <person name="Chen C."/>
            <person name="Yan M."/>
            <person name="Daum C."/>
            <person name="Ng V."/>
            <person name="Clum A."/>
            <person name="Steindorff A."/>
            <person name="Ohm R.A."/>
            <person name="Martin F."/>
            <person name="Silar P."/>
            <person name="Natvig D.O."/>
            <person name="Lalanne C."/>
            <person name="Gautier V."/>
            <person name="Ament-Velasquez S.L."/>
            <person name="Kruys A."/>
            <person name="Hutchinson M.I."/>
            <person name="Powell A.J."/>
            <person name="Barry K."/>
            <person name="Miller A.N."/>
            <person name="Grigoriev I.V."/>
            <person name="Debuchy R."/>
            <person name="Gladieux P."/>
            <person name="Hiltunen Thoren M."/>
            <person name="Johannesson H."/>
        </authorList>
    </citation>
    <scope>NUCLEOTIDE SEQUENCE</scope>
    <source>
        <strain evidence="2">PSN293</strain>
    </source>
</reference>
<name>A0AAN6YDC5_9PEZI</name>
<feature type="region of interest" description="Disordered" evidence="1">
    <location>
        <begin position="1"/>
        <end position="145"/>
    </location>
</feature>
<sequence length="538" mass="58332">MAAVSQTATTLTSASNPHGNGYSWDIQAENELDDSTIHGKDENVYPTGHASLTSQNGNPSSYGSNAIDAVPRKHGYGEAKSEMRGRNPESSYLSPTHQKEPGARSINGDTSHSDSPLDVYDGGKGDALKRTASGMDLDPELDDSKWIHRDKLAKIESEELQAAGIILPRARDRARSKSQNRPRRDQSQDKANGSARSRKNSAVTIDTRTSDLATTPSWDLRFPEEIAEESYFTSNGSAKSVSRIPVAKLSPVPIPSEHLERDTLLVRKRESSPADDDSISYPKPRTRSGSTGDSLSKASAKSFLKGGQARDAQEGKRVDSSPKKPTATAGARKPSGPKAANGAAGRPKTRGGPSHGSTSTGATTRPSTRSGELSPSLSKQMEGEPPWMVSAYRPDPRLPPDQQLLPTVAKRLQQEKWEREGKFGNVYDKEFRPLTDEGFLKPPEHDPQTQEQDDTPDNHEEQADWPLKTEPRSPSALPGRVGSYSTMPKITEKPPMSPIPSPRTPSQQPQPLTTTRVPEPPEEPPQKKSGGCGCCLVM</sequence>
<dbReference type="AlphaFoldDB" id="A0AAN6YDC5"/>
<organism evidence="2 3">
    <name type="scientific">Rhypophila decipiens</name>
    <dbReference type="NCBI Taxonomy" id="261697"/>
    <lineage>
        <taxon>Eukaryota</taxon>
        <taxon>Fungi</taxon>
        <taxon>Dikarya</taxon>
        <taxon>Ascomycota</taxon>
        <taxon>Pezizomycotina</taxon>
        <taxon>Sordariomycetes</taxon>
        <taxon>Sordariomycetidae</taxon>
        <taxon>Sordariales</taxon>
        <taxon>Naviculisporaceae</taxon>
        <taxon>Rhypophila</taxon>
    </lineage>
</organism>
<evidence type="ECO:0008006" key="4">
    <source>
        <dbReference type="Google" id="ProtNLM"/>
    </source>
</evidence>
<feature type="compositionally biased region" description="Polar residues" evidence="1">
    <location>
        <begin position="355"/>
        <end position="379"/>
    </location>
</feature>
<feature type="compositionally biased region" description="Basic and acidic residues" evidence="1">
    <location>
        <begin position="456"/>
        <end position="471"/>
    </location>
</feature>
<keyword evidence="3" id="KW-1185">Reference proteome</keyword>
<evidence type="ECO:0000313" key="3">
    <source>
        <dbReference type="Proteomes" id="UP001301769"/>
    </source>
</evidence>
<feature type="compositionally biased region" description="Polar residues" evidence="1">
    <location>
        <begin position="50"/>
        <end position="64"/>
    </location>
</feature>
<feature type="compositionally biased region" description="Low complexity" evidence="1">
    <location>
        <begin position="504"/>
        <end position="515"/>
    </location>
</feature>
<feature type="compositionally biased region" description="Basic and acidic residues" evidence="1">
    <location>
        <begin position="311"/>
        <end position="322"/>
    </location>
</feature>
<feature type="compositionally biased region" description="Low complexity" evidence="1">
    <location>
        <begin position="294"/>
        <end position="305"/>
    </location>
</feature>
<dbReference type="Proteomes" id="UP001301769">
    <property type="component" value="Unassembled WGS sequence"/>
</dbReference>
<dbReference type="EMBL" id="MU858074">
    <property type="protein sequence ID" value="KAK4215971.1"/>
    <property type="molecule type" value="Genomic_DNA"/>
</dbReference>
<feature type="region of interest" description="Disordered" evidence="1">
    <location>
        <begin position="231"/>
        <end position="538"/>
    </location>
</feature>
<feature type="compositionally biased region" description="Basic and acidic residues" evidence="1">
    <location>
        <begin position="412"/>
        <end position="448"/>
    </location>
</feature>
<reference evidence="2" key="2">
    <citation type="submission" date="2023-05" db="EMBL/GenBank/DDBJ databases">
        <authorList>
            <consortium name="Lawrence Berkeley National Laboratory"/>
            <person name="Steindorff A."/>
            <person name="Hensen N."/>
            <person name="Bonometti L."/>
            <person name="Westerberg I."/>
            <person name="Brannstrom I.O."/>
            <person name="Guillou S."/>
            <person name="Cros-Aarteil S."/>
            <person name="Calhoun S."/>
            <person name="Haridas S."/>
            <person name="Kuo A."/>
            <person name="Mondo S."/>
            <person name="Pangilinan J."/>
            <person name="Riley R."/>
            <person name="Labutti K."/>
            <person name="Andreopoulos B."/>
            <person name="Lipzen A."/>
            <person name="Chen C."/>
            <person name="Yanf M."/>
            <person name="Daum C."/>
            <person name="Ng V."/>
            <person name="Clum A."/>
            <person name="Ohm R."/>
            <person name="Martin F."/>
            <person name="Silar P."/>
            <person name="Natvig D."/>
            <person name="Lalanne C."/>
            <person name="Gautier V."/>
            <person name="Ament-Velasquez S.L."/>
            <person name="Kruys A."/>
            <person name="Hutchinson M.I."/>
            <person name="Powell A.J."/>
            <person name="Barry K."/>
            <person name="Miller A.N."/>
            <person name="Grigoriev I.V."/>
            <person name="Debuchy R."/>
            <person name="Gladieux P."/>
            <person name="Thoren M.H."/>
            <person name="Johannesson H."/>
        </authorList>
    </citation>
    <scope>NUCLEOTIDE SEQUENCE</scope>
    <source>
        <strain evidence="2">PSN293</strain>
    </source>
</reference>
<feature type="compositionally biased region" description="Polar residues" evidence="1">
    <location>
        <begin position="189"/>
        <end position="217"/>
    </location>
</feature>
<feature type="region of interest" description="Disordered" evidence="1">
    <location>
        <begin position="158"/>
        <end position="219"/>
    </location>
</feature>
<feature type="compositionally biased region" description="Basic and acidic residues" evidence="1">
    <location>
        <begin position="75"/>
        <end position="87"/>
    </location>
</feature>
<comment type="caution">
    <text evidence="2">The sequence shown here is derived from an EMBL/GenBank/DDBJ whole genome shotgun (WGS) entry which is preliminary data.</text>
</comment>
<evidence type="ECO:0000313" key="2">
    <source>
        <dbReference type="EMBL" id="KAK4215971.1"/>
    </source>
</evidence>
<feature type="compositionally biased region" description="Polar residues" evidence="1">
    <location>
        <begin position="1"/>
        <end position="18"/>
    </location>
</feature>
<feature type="compositionally biased region" description="Basic and acidic residues" evidence="1">
    <location>
        <begin position="257"/>
        <end position="272"/>
    </location>
</feature>
<protein>
    <recommendedName>
        <fullName evidence="4">TeaA receptor TeaR</fullName>
    </recommendedName>
</protein>
<proteinExistence type="predicted"/>
<gene>
    <name evidence="2" type="ORF">QBC37DRAFT_113905</name>
</gene>
<feature type="compositionally biased region" description="Polar residues" evidence="1">
    <location>
        <begin position="231"/>
        <end position="240"/>
    </location>
</feature>
<evidence type="ECO:0000256" key="1">
    <source>
        <dbReference type="SAM" id="MobiDB-lite"/>
    </source>
</evidence>
<accession>A0AAN6YDC5</accession>